<dbReference type="Gene3D" id="1.10.220.70">
    <property type="entry name" value="lyase"/>
    <property type="match status" value="1"/>
</dbReference>
<keyword evidence="1" id="KW-0846">Cobalamin</keyword>
<keyword evidence="1 2" id="KW-0456">Lyase</keyword>
<dbReference type="InterPro" id="IPR044941">
    <property type="entry name" value="EutB_N_sf"/>
</dbReference>
<feature type="binding site" evidence="1">
    <location>
        <begin position="159"/>
        <end position="161"/>
    </location>
    <ligand>
        <name>substrate</name>
    </ligand>
</feature>
<feature type="binding site" evidence="1">
    <location>
        <position position="287"/>
    </location>
    <ligand>
        <name>substrate</name>
    </ligand>
</feature>
<dbReference type="PANTHER" id="PTHR39329:SF1">
    <property type="entry name" value="ETHANOLAMINE AMMONIA-LYASE LARGE SUBUNIT"/>
    <property type="match status" value="1"/>
</dbReference>
<comment type="caution">
    <text evidence="2">The sequence shown here is derived from an EMBL/GenBank/DDBJ whole genome shotgun (WGS) entry which is preliminary data.</text>
</comment>
<dbReference type="EMBL" id="BMLY01000005">
    <property type="protein sequence ID" value="GGP27066.1"/>
    <property type="molecule type" value="Genomic_DNA"/>
</dbReference>
<keyword evidence="3" id="KW-1185">Reference proteome</keyword>
<feature type="binding site" evidence="1">
    <location>
        <position position="295"/>
    </location>
    <ligand>
        <name>adenosylcob(III)alamin</name>
        <dbReference type="ChEBI" id="CHEBI:18408"/>
    </ligand>
</feature>
<dbReference type="Pfam" id="PF06751">
    <property type="entry name" value="EutB"/>
    <property type="match status" value="1"/>
</dbReference>
<protein>
    <recommendedName>
        <fullName evidence="1">Ethanolamine ammonia-lyase large subunit</fullName>
        <shortName evidence="1">EAL large subunit</shortName>
        <ecNumber evidence="1">4.3.1.7</ecNumber>
    </recommendedName>
</protein>
<comment type="pathway">
    <text evidence="1">Amine and polyamine degradation; ethanolamine degradation.</text>
</comment>
<feature type="binding site" evidence="1">
    <location>
        <position position="362"/>
    </location>
    <ligand>
        <name>substrate</name>
    </ligand>
</feature>
<organism evidence="2 3">
    <name type="scientific">Silvimonas amylolytica</name>
    <dbReference type="NCBI Taxonomy" id="449663"/>
    <lineage>
        <taxon>Bacteria</taxon>
        <taxon>Pseudomonadati</taxon>
        <taxon>Pseudomonadota</taxon>
        <taxon>Betaproteobacteria</taxon>
        <taxon>Neisseriales</taxon>
        <taxon>Chitinibacteraceae</taxon>
        <taxon>Silvimonas</taxon>
    </lineage>
</organism>
<proteinExistence type="inferred from homology"/>
<dbReference type="Proteomes" id="UP000621859">
    <property type="component" value="Unassembled WGS sequence"/>
</dbReference>
<evidence type="ECO:0000313" key="2">
    <source>
        <dbReference type="EMBL" id="GGP27066.1"/>
    </source>
</evidence>
<dbReference type="NCBIfam" id="NF011649">
    <property type="entry name" value="PRK15067.1"/>
    <property type="match status" value="1"/>
</dbReference>
<comment type="function">
    <text evidence="1">Catalyzes the deamination of various vicinal amino-alcohols to oxo compounds. Allows this organism to utilize ethanolamine as the sole source of nitrogen and carbon in the presence of vitamin B12.</text>
</comment>
<comment type="subcellular location">
    <subcellularLocation>
        <location evidence="1">Bacterial microcompartment</location>
    </subcellularLocation>
</comment>
<keyword evidence="1" id="KW-0170">Cobalt</keyword>
<dbReference type="RefSeq" id="WP_188695266.1">
    <property type="nucleotide sequence ID" value="NZ_BMLY01000005.1"/>
</dbReference>
<dbReference type="HAMAP" id="MF_00861">
    <property type="entry name" value="EutB"/>
    <property type="match status" value="1"/>
</dbReference>
<sequence>MFSHTVGPITHQFADLKDLMAKATPLRSGDVLAGVAAASAEQRVVAQMALAQLPLRVFLDHALVPYEDDEITRLIIDDHDVHAFAAISHLTVGDFRNWLLSDDVTSDVLAATAPGITPEMAAAVSKIMRNQDLILVAKKCRVVTAFRSTIGLEGRLSTRLQPNHPTDDATGIAASLLDGLLYGSGDAVFGINPATDNVPQVINLVSMMAEIISRYQIPTQSCVLTHVTNTLAAIERGAPVDLVFQSIAGTEAANRSFGIDLAILGEARSAALSLKRGTVGDNVMYFETGQGSALSANGHHGVDQQTCEARAYAVARKFKPLLVNTVVGFIGPEYLYDGKQIIRAGLEDHFCAKLLGLPMGCDVCYTNHAEADQNDMDNLLTLLAAAGCNFVMGIPGSDDIMLNYQTTSFHDALYVRRVLGLRPAPEFEAWLQQTQIFSADPQFRLHDGLPPVFGEALRRLA</sequence>
<feature type="binding site" evidence="1">
    <location>
        <position position="401"/>
    </location>
    <ligand>
        <name>adenosylcob(III)alamin</name>
        <dbReference type="ChEBI" id="CHEBI:18408"/>
    </ligand>
</feature>
<comment type="subunit">
    <text evidence="1">The basic unit is a heterodimer which dimerizes to form tetramers. The heterotetramers trimerize; 6 large subunits form a core ring with 6 small subunits projecting outwards.</text>
</comment>
<dbReference type="InterPro" id="IPR044939">
    <property type="entry name" value="EutB_dom_2_sf"/>
</dbReference>
<dbReference type="GO" id="GO:0016829">
    <property type="term" value="F:lyase activity"/>
    <property type="evidence" value="ECO:0007669"/>
    <property type="project" value="UniProtKB-KW"/>
</dbReference>
<comment type="similarity">
    <text evidence="1">Belongs to the EutB family.</text>
</comment>
<feature type="binding site" evidence="1">
    <location>
        <position position="192"/>
    </location>
    <ligand>
        <name>substrate</name>
    </ligand>
</feature>
<reference evidence="3" key="1">
    <citation type="journal article" date="2019" name="Int. J. Syst. Evol. Microbiol.">
        <title>The Global Catalogue of Microorganisms (GCM) 10K type strain sequencing project: providing services to taxonomists for standard genome sequencing and annotation.</title>
        <authorList>
            <consortium name="The Broad Institute Genomics Platform"/>
            <consortium name="The Broad Institute Genome Sequencing Center for Infectious Disease"/>
            <person name="Wu L."/>
            <person name="Ma J."/>
        </authorList>
    </citation>
    <scope>NUCLEOTIDE SEQUENCE [LARGE SCALE GENOMIC DNA]</scope>
    <source>
        <strain evidence="3">CGMCC 1.8860</strain>
    </source>
</reference>
<dbReference type="PANTHER" id="PTHR39329">
    <property type="entry name" value="ETHANOLAMINE AMMONIA-LYASE HEAVY CHAIN"/>
    <property type="match status" value="1"/>
</dbReference>
<gene>
    <name evidence="1 2" type="primary">eutB</name>
    <name evidence="2" type="ORF">GCM10010971_28850</name>
</gene>
<evidence type="ECO:0000256" key="1">
    <source>
        <dbReference type="HAMAP-Rule" id="MF_00861"/>
    </source>
</evidence>
<feature type="binding site" evidence="1">
    <location>
        <position position="245"/>
    </location>
    <ligand>
        <name>adenosylcob(III)alamin</name>
        <dbReference type="ChEBI" id="CHEBI:18408"/>
    </ligand>
</feature>
<keyword evidence="1" id="KW-1283">Bacterial microcompartment</keyword>
<feature type="binding site" evidence="1">
    <location>
        <position position="193"/>
    </location>
    <ligand>
        <name>adenosylcob(III)alamin</name>
        <dbReference type="ChEBI" id="CHEBI:18408"/>
    </ligand>
</feature>
<evidence type="ECO:0000313" key="3">
    <source>
        <dbReference type="Proteomes" id="UP000621859"/>
    </source>
</evidence>
<dbReference type="Gene3D" id="3.20.20.70">
    <property type="entry name" value="Aldolase class I"/>
    <property type="match status" value="1"/>
</dbReference>
<dbReference type="PIRSF" id="PIRSF018788">
    <property type="entry name" value="EutB"/>
    <property type="match status" value="1"/>
</dbReference>
<dbReference type="InterPro" id="IPR013785">
    <property type="entry name" value="Aldolase_TIM"/>
</dbReference>
<comment type="cofactor">
    <cofactor evidence="1">
        <name>adenosylcob(III)alamin</name>
        <dbReference type="ChEBI" id="CHEBI:18408"/>
    </cofactor>
    <text evidence="1">Binds between the large and small subunits.</text>
</comment>
<dbReference type="Gene3D" id="2.30.170.30">
    <property type="entry name" value="ethanolamine ammonia-lyase heavy chain domain like"/>
    <property type="match status" value="1"/>
</dbReference>
<name>A0ABQ2PPD9_9NEIS</name>
<accession>A0ABQ2PPD9</accession>
<dbReference type="InterPro" id="IPR010628">
    <property type="entry name" value="EutB"/>
</dbReference>
<dbReference type="EC" id="4.3.1.7" evidence="1"/>
<comment type="catalytic activity">
    <reaction evidence="1">
        <text>ethanolamine = acetaldehyde + NH4(+)</text>
        <dbReference type="Rhea" id="RHEA:15313"/>
        <dbReference type="ChEBI" id="CHEBI:15343"/>
        <dbReference type="ChEBI" id="CHEBI:28938"/>
        <dbReference type="ChEBI" id="CHEBI:57603"/>
        <dbReference type="EC" id="4.3.1.7"/>
    </reaction>
</comment>